<dbReference type="Proteomes" id="UP001140091">
    <property type="component" value="Unassembled WGS sequence"/>
</dbReference>
<organism evidence="2 3">
    <name type="scientific">Candolleomyces eurysporus</name>
    <dbReference type="NCBI Taxonomy" id="2828524"/>
    <lineage>
        <taxon>Eukaryota</taxon>
        <taxon>Fungi</taxon>
        <taxon>Dikarya</taxon>
        <taxon>Basidiomycota</taxon>
        <taxon>Agaricomycotina</taxon>
        <taxon>Agaricomycetes</taxon>
        <taxon>Agaricomycetidae</taxon>
        <taxon>Agaricales</taxon>
        <taxon>Agaricineae</taxon>
        <taxon>Psathyrellaceae</taxon>
        <taxon>Candolleomyces</taxon>
    </lineage>
</organism>
<dbReference type="EMBL" id="JANBPK010000012">
    <property type="protein sequence ID" value="KAJ2936874.1"/>
    <property type="molecule type" value="Genomic_DNA"/>
</dbReference>
<evidence type="ECO:0000313" key="2">
    <source>
        <dbReference type="EMBL" id="KAJ2936874.1"/>
    </source>
</evidence>
<dbReference type="AlphaFoldDB" id="A0A9W8JMN3"/>
<evidence type="ECO:0000256" key="1">
    <source>
        <dbReference type="SAM" id="MobiDB-lite"/>
    </source>
</evidence>
<feature type="non-terminal residue" evidence="2">
    <location>
        <position position="268"/>
    </location>
</feature>
<reference evidence="2" key="1">
    <citation type="submission" date="2022-06" db="EMBL/GenBank/DDBJ databases">
        <title>Genome Sequence of Candolleomyces eurysporus.</title>
        <authorList>
            <person name="Buettner E."/>
        </authorList>
    </citation>
    <scope>NUCLEOTIDE SEQUENCE</scope>
    <source>
        <strain evidence="2">VTCC 930004</strain>
    </source>
</reference>
<name>A0A9W8JMN3_9AGAR</name>
<keyword evidence="3" id="KW-1185">Reference proteome</keyword>
<feature type="compositionally biased region" description="Low complexity" evidence="1">
    <location>
        <begin position="49"/>
        <end position="65"/>
    </location>
</feature>
<feature type="compositionally biased region" description="Polar residues" evidence="1">
    <location>
        <begin position="66"/>
        <end position="78"/>
    </location>
</feature>
<protein>
    <submittedName>
        <fullName evidence="2">Uncharacterized protein</fullName>
    </submittedName>
</protein>
<accession>A0A9W8JMN3</accession>
<evidence type="ECO:0000313" key="3">
    <source>
        <dbReference type="Proteomes" id="UP001140091"/>
    </source>
</evidence>
<feature type="region of interest" description="Disordered" evidence="1">
    <location>
        <begin position="32"/>
        <end position="134"/>
    </location>
</feature>
<gene>
    <name evidence="2" type="ORF">H1R20_g219</name>
</gene>
<comment type="caution">
    <text evidence="2">The sequence shown here is derived from an EMBL/GenBank/DDBJ whole genome shotgun (WGS) entry which is preliminary data.</text>
</comment>
<proteinExistence type="predicted"/>
<sequence length="268" mass="29279">MKAPKITHFPSREWNVRAQFRSETSTSIRLPIVSSTDRGRFHPYPPVQAGPAAATPPSTQASTNANVQAGATSHSTLDAPQHPVQAKIDDNLGAGGHRSTEKAVEAGDVPVRSSSSNQKEPDTHVSAPGGSSKDLNAHIGMGKIPKFLTHPVVRKFKGASSGHTYVWYPSEGEFDLEYPPPIPRGATGVIPAGAIFRHINTRSGHIQRWVREQSQNDGQRWAELNEGDSYAFDHGTYVLSHNRTAPSWVTPESLRKKRYSTAQLTHKK</sequence>
<dbReference type="OrthoDB" id="10300246at2759"/>